<evidence type="ECO:0000313" key="13">
    <source>
        <dbReference type="EMBL" id="KAG8449692.1"/>
    </source>
</evidence>
<dbReference type="GO" id="GO:0005730">
    <property type="term" value="C:nucleolus"/>
    <property type="evidence" value="ECO:0007669"/>
    <property type="project" value="TreeGrafter"/>
</dbReference>
<evidence type="ECO:0000256" key="2">
    <source>
        <dbReference type="ARBA" id="ARBA00004186"/>
    </source>
</evidence>
<keyword evidence="7" id="KW-0498">Mitosis</keyword>
<feature type="region of interest" description="Disordered" evidence="12">
    <location>
        <begin position="245"/>
        <end position="288"/>
    </location>
</feature>
<dbReference type="PANTHER" id="PTHR15874:SF1">
    <property type="entry name" value="NUCLEOLAR AND SPINDLE-ASSOCIATED PROTEIN 1"/>
    <property type="match status" value="1"/>
</dbReference>
<dbReference type="Proteomes" id="UP000812440">
    <property type="component" value="Chromosome 8_10"/>
</dbReference>
<dbReference type="GO" id="GO:0008017">
    <property type="term" value="F:microtubule binding"/>
    <property type="evidence" value="ECO:0007669"/>
    <property type="project" value="TreeGrafter"/>
</dbReference>
<feature type="compositionally biased region" description="Basic residues" evidence="12">
    <location>
        <begin position="447"/>
        <end position="458"/>
    </location>
</feature>
<name>A0A8T2JZD1_9PIPI</name>
<evidence type="ECO:0008006" key="15">
    <source>
        <dbReference type="Google" id="ProtNLM"/>
    </source>
</evidence>
<evidence type="ECO:0000313" key="14">
    <source>
        <dbReference type="Proteomes" id="UP000812440"/>
    </source>
</evidence>
<feature type="compositionally biased region" description="Basic residues" evidence="12">
    <location>
        <begin position="82"/>
        <end position="92"/>
    </location>
</feature>
<comment type="similarity">
    <text evidence="3">Belongs to the NUSAP family.</text>
</comment>
<feature type="region of interest" description="Disordered" evidence="12">
    <location>
        <begin position="315"/>
        <end position="470"/>
    </location>
</feature>
<evidence type="ECO:0000256" key="3">
    <source>
        <dbReference type="ARBA" id="ARBA00009702"/>
    </source>
</evidence>
<evidence type="ECO:0000256" key="5">
    <source>
        <dbReference type="ARBA" id="ARBA00022618"/>
    </source>
</evidence>
<evidence type="ECO:0000256" key="10">
    <source>
        <dbReference type="ARBA" id="ARBA00023242"/>
    </source>
</evidence>
<accession>A0A8T2JZD1</accession>
<dbReference type="GO" id="GO:0007076">
    <property type="term" value="P:mitotic chromosome condensation"/>
    <property type="evidence" value="ECO:0007669"/>
    <property type="project" value="TreeGrafter"/>
</dbReference>
<comment type="caution">
    <text evidence="13">The sequence shown here is derived from an EMBL/GenBank/DDBJ whole genome shotgun (WGS) entry which is preliminary data.</text>
</comment>
<comment type="subcellular location">
    <subcellularLocation>
        <location evidence="2">Cytoplasm</location>
        <location evidence="2">Cytoskeleton</location>
        <location evidence="2">Spindle</location>
    </subcellularLocation>
    <subcellularLocation>
        <location evidence="1">Nucleus</location>
    </subcellularLocation>
</comment>
<dbReference type="AlphaFoldDB" id="A0A8T2JZD1"/>
<keyword evidence="4" id="KW-0963">Cytoplasm</keyword>
<keyword evidence="10" id="KW-0539">Nucleus</keyword>
<dbReference type="GO" id="GO:0072686">
    <property type="term" value="C:mitotic spindle"/>
    <property type="evidence" value="ECO:0007669"/>
    <property type="project" value="TreeGrafter"/>
</dbReference>
<feature type="compositionally biased region" description="Basic and acidic residues" evidence="12">
    <location>
        <begin position="117"/>
        <end position="131"/>
    </location>
</feature>
<feature type="compositionally biased region" description="Basic and acidic residues" evidence="12">
    <location>
        <begin position="358"/>
        <end position="369"/>
    </location>
</feature>
<dbReference type="EMBL" id="JAACNH010000003">
    <property type="protein sequence ID" value="KAG8449692.1"/>
    <property type="molecule type" value="Genomic_DNA"/>
</dbReference>
<dbReference type="GO" id="GO:0003677">
    <property type="term" value="F:DNA binding"/>
    <property type="evidence" value="ECO:0007669"/>
    <property type="project" value="UniProtKB-KW"/>
</dbReference>
<feature type="compositionally biased region" description="Polar residues" evidence="12">
    <location>
        <begin position="334"/>
        <end position="346"/>
    </location>
</feature>
<proteinExistence type="inferred from homology"/>
<keyword evidence="14" id="KW-1185">Reference proteome</keyword>
<protein>
    <recommendedName>
        <fullName evidence="15">Nucleolar and spindle-associated protein 1</fullName>
    </recommendedName>
</protein>
<keyword evidence="6" id="KW-0493">Microtubule</keyword>
<dbReference type="OrthoDB" id="3258416at2759"/>
<dbReference type="Pfam" id="PF16006">
    <property type="entry name" value="NUSAP"/>
    <property type="match status" value="1"/>
</dbReference>
<keyword evidence="11" id="KW-0131">Cell cycle</keyword>
<feature type="compositionally biased region" description="Basic and acidic residues" evidence="12">
    <location>
        <begin position="147"/>
        <end position="160"/>
    </location>
</feature>
<feature type="compositionally biased region" description="Polar residues" evidence="12">
    <location>
        <begin position="421"/>
        <end position="432"/>
    </location>
</feature>
<evidence type="ECO:0000256" key="7">
    <source>
        <dbReference type="ARBA" id="ARBA00022776"/>
    </source>
</evidence>
<keyword evidence="8" id="KW-0238">DNA-binding</keyword>
<keyword evidence="9" id="KW-0206">Cytoskeleton</keyword>
<dbReference type="InterPro" id="IPR026756">
    <property type="entry name" value="NuSAP"/>
</dbReference>
<evidence type="ECO:0000256" key="1">
    <source>
        <dbReference type="ARBA" id="ARBA00004123"/>
    </source>
</evidence>
<reference evidence="13" key="1">
    <citation type="thesis" date="2020" institute="ProQuest LLC" country="789 East Eisenhower Parkway, Ann Arbor, MI, USA">
        <title>Comparative Genomics and Chromosome Evolution.</title>
        <authorList>
            <person name="Mudd A.B."/>
        </authorList>
    </citation>
    <scope>NUCLEOTIDE SEQUENCE</scope>
    <source>
        <strain evidence="13">Female2</strain>
        <tissue evidence="13">Blood</tissue>
    </source>
</reference>
<gene>
    <name evidence="13" type="ORF">GDO86_016367</name>
</gene>
<evidence type="ECO:0000256" key="8">
    <source>
        <dbReference type="ARBA" id="ARBA00023125"/>
    </source>
</evidence>
<feature type="compositionally biased region" description="Low complexity" evidence="12">
    <location>
        <begin position="258"/>
        <end position="278"/>
    </location>
</feature>
<evidence type="ECO:0000256" key="6">
    <source>
        <dbReference type="ARBA" id="ARBA00022701"/>
    </source>
</evidence>
<dbReference type="GO" id="GO:0005874">
    <property type="term" value="C:microtubule"/>
    <property type="evidence" value="ECO:0007669"/>
    <property type="project" value="UniProtKB-KW"/>
</dbReference>
<feature type="compositionally biased region" description="Polar residues" evidence="12">
    <location>
        <begin position="55"/>
        <end position="69"/>
    </location>
</feature>
<dbReference type="GO" id="GO:0040001">
    <property type="term" value="P:establishment of mitotic spindle localization"/>
    <property type="evidence" value="ECO:0007669"/>
    <property type="project" value="InterPro"/>
</dbReference>
<feature type="compositionally biased region" description="Low complexity" evidence="12">
    <location>
        <begin position="104"/>
        <end position="116"/>
    </location>
</feature>
<evidence type="ECO:0000256" key="4">
    <source>
        <dbReference type="ARBA" id="ARBA00022490"/>
    </source>
</evidence>
<dbReference type="PANTHER" id="PTHR15874">
    <property type="entry name" value="NUCLEOLAR AND SPINDLE-ASSOCIATED PROTEIN 1"/>
    <property type="match status" value="1"/>
</dbReference>
<sequence>MEAPTIGELEALRYSDLQRLAKGAGLKANLKADKLLQALRVHFYPECKEEKLDSEGSSTLTDPDELNSSQEKEELVSVSFVTHRRGRGRKTFQSKDFPKDEFSFKSSGSSNESLSSDMEKDENGKEKKEELANSPVPETKPRKRGRSREEPKPKSTERSTKKQKKVSDVTNVSSAGKIPRYVGRLSKPGSKPSTPNFKKLHEAHFKKMESIDKYMERKQKRLDAVSSSIQEVKLLTKKPNSLKLEKTPVSAIKKPVMSRLSLLSPTPRPARSSTSRTPGSHRRSKCCSTAKKSILVDKSASKQFVISSSKLNVRFSEATRDNEHKRSLIKTPSRKSSCIVSVTPSSEPRRSLPLIGKSDLDPTPKKADKPAITPFKFTAETVDTPTTNKKSRFDLQASLSRPLGYKPHKGKLKPWGENKENNSAVKSNTSLLKQHFKQPPLQTRDDRRKKHEQNRKGKRDQTLGARRGVC</sequence>
<keyword evidence="5" id="KW-0132">Cell division</keyword>
<feature type="compositionally biased region" description="Basic and acidic residues" evidence="12">
    <location>
        <begin position="317"/>
        <end position="326"/>
    </location>
</feature>
<organism evidence="13 14">
    <name type="scientific">Hymenochirus boettgeri</name>
    <name type="common">Congo dwarf clawed frog</name>
    <dbReference type="NCBI Taxonomy" id="247094"/>
    <lineage>
        <taxon>Eukaryota</taxon>
        <taxon>Metazoa</taxon>
        <taxon>Chordata</taxon>
        <taxon>Craniata</taxon>
        <taxon>Vertebrata</taxon>
        <taxon>Euteleostomi</taxon>
        <taxon>Amphibia</taxon>
        <taxon>Batrachia</taxon>
        <taxon>Anura</taxon>
        <taxon>Pipoidea</taxon>
        <taxon>Pipidae</taxon>
        <taxon>Pipinae</taxon>
        <taxon>Hymenochirus</taxon>
    </lineage>
</organism>
<evidence type="ECO:0000256" key="12">
    <source>
        <dbReference type="SAM" id="MobiDB-lite"/>
    </source>
</evidence>
<evidence type="ECO:0000256" key="11">
    <source>
        <dbReference type="ARBA" id="ARBA00023306"/>
    </source>
</evidence>
<feature type="region of interest" description="Disordered" evidence="12">
    <location>
        <begin position="48"/>
        <end position="201"/>
    </location>
</feature>
<dbReference type="GO" id="GO:0000281">
    <property type="term" value="P:mitotic cytokinesis"/>
    <property type="evidence" value="ECO:0007669"/>
    <property type="project" value="InterPro"/>
</dbReference>
<evidence type="ECO:0000256" key="9">
    <source>
        <dbReference type="ARBA" id="ARBA00023212"/>
    </source>
</evidence>